<dbReference type="EMBL" id="UYYA01001698">
    <property type="protein sequence ID" value="VDM55567.1"/>
    <property type="molecule type" value="Genomic_DNA"/>
</dbReference>
<reference evidence="7" key="1">
    <citation type="submission" date="2017-02" db="UniProtKB">
        <authorList>
            <consortium name="WormBaseParasite"/>
        </authorList>
    </citation>
    <scope>IDENTIFICATION</scope>
</reference>
<dbReference type="GO" id="GO:0042302">
    <property type="term" value="F:structural constituent of cuticle"/>
    <property type="evidence" value="ECO:0007669"/>
    <property type="project" value="InterPro"/>
</dbReference>
<feature type="compositionally biased region" description="Pro residues" evidence="2">
    <location>
        <begin position="126"/>
        <end position="136"/>
    </location>
</feature>
<evidence type="ECO:0000313" key="5">
    <source>
        <dbReference type="EMBL" id="VDM55567.1"/>
    </source>
</evidence>
<dbReference type="PANTHER" id="PTHR24637">
    <property type="entry name" value="COLLAGEN"/>
    <property type="match status" value="1"/>
</dbReference>
<sequence>MRAEMTERSFVFAIATSAFSMLVVVIAIPLLHENLEHLKTEILEEIDNFRTSTDRIWADLLEIEEISRPAKREIPFIYSYRPFTHRKTKPSLRHILELSDVGPTGMLDEQNYKGKPHEHCELRPDPSCPGGPPGPPGQDGEDGDDGLRGQAGIDGLDGHRVRSSHMKCKQCPLGLPGPPGPPGRTGPRGKDGPDGEPGVVPVGPPGPKGDPGPQGDAKFEFYKYKLLSYTAPGFLPTIK</sequence>
<dbReference type="InterPro" id="IPR002486">
    <property type="entry name" value="Col_cuticle_N"/>
</dbReference>
<evidence type="ECO:0000259" key="4">
    <source>
        <dbReference type="SMART" id="SM01088"/>
    </source>
</evidence>
<dbReference type="InterPro" id="IPR008160">
    <property type="entry name" value="Collagen"/>
</dbReference>
<dbReference type="Pfam" id="PF01484">
    <property type="entry name" value="Col_cuticle_N"/>
    <property type="match status" value="1"/>
</dbReference>
<keyword evidence="3" id="KW-1133">Transmembrane helix</keyword>
<gene>
    <name evidence="5" type="ORF">ACOC_LOCUS3982</name>
</gene>
<dbReference type="Proteomes" id="UP000267027">
    <property type="component" value="Unassembled WGS sequence"/>
</dbReference>
<evidence type="ECO:0000313" key="7">
    <source>
        <dbReference type="WBParaSite" id="ACOC_0000398101-mRNA-1"/>
    </source>
</evidence>
<dbReference type="WBParaSite" id="ACOC_0000398101-mRNA-1">
    <property type="protein sequence ID" value="ACOC_0000398101-mRNA-1"/>
    <property type="gene ID" value="ACOC_0000398101"/>
</dbReference>
<dbReference type="STRING" id="334426.A0A0R3PI04"/>
<dbReference type="SMART" id="SM01088">
    <property type="entry name" value="Col_cuticle_N"/>
    <property type="match status" value="1"/>
</dbReference>
<evidence type="ECO:0000256" key="1">
    <source>
        <dbReference type="ARBA" id="ARBA00022737"/>
    </source>
</evidence>
<keyword evidence="6" id="KW-1185">Reference proteome</keyword>
<feature type="compositionally biased region" description="Basic and acidic residues" evidence="2">
    <location>
        <begin position="110"/>
        <end position="124"/>
    </location>
</feature>
<name>A0A0R3PI04_ANGCS</name>
<evidence type="ECO:0000313" key="6">
    <source>
        <dbReference type="Proteomes" id="UP000267027"/>
    </source>
</evidence>
<evidence type="ECO:0000256" key="3">
    <source>
        <dbReference type="SAM" id="Phobius"/>
    </source>
</evidence>
<feature type="region of interest" description="Disordered" evidence="2">
    <location>
        <begin position="103"/>
        <end position="215"/>
    </location>
</feature>
<dbReference type="PANTHER" id="PTHR24637:SF420">
    <property type="entry name" value="NEMATODE CUTICLE COLLAGEN N-TERMINAL DOMAIN-CONTAINING PROTEIN"/>
    <property type="match status" value="1"/>
</dbReference>
<feature type="domain" description="Nematode cuticle collagen N-terminal" evidence="4">
    <location>
        <begin position="10"/>
        <end position="60"/>
    </location>
</feature>
<reference evidence="5 6" key="2">
    <citation type="submission" date="2018-11" db="EMBL/GenBank/DDBJ databases">
        <authorList>
            <consortium name="Pathogen Informatics"/>
        </authorList>
    </citation>
    <scope>NUCLEOTIDE SEQUENCE [LARGE SCALE GENOMIC DNA]</scope>
    <source>
        <strain evidence="5 6">Costa Rica</strain>
    </source>
</reference>
<protein>
    <submittedName>
        <fullName evidence="7">Col_cuticle_N domain-containing protein</fullName>
    </submittedName>
</protein>
<feature type="transmembrane region" description="Helical" evidence="3">
    <location>
        <begin position="12"/>
        <end position="31"/>
    </location>
</feature>
<evidence type="ECO:0000256" key="2">
    <source>
        <dbReference type="SAM" id="MobiDB-lite"/>
    </source>
</evidence>
<accession>A0A0R3PI04</accession>
<keyword evidence="1" id="KW-0677">Repeat</keyword>
<keyword evidence="3" id="KW-0812">Transmembrane</keyword>
<keyword evidence="3" id="KW-0472">Membrane</keyword>
<dbReference type="AlphaFoldDB" id="A0A0R3PI04"/>
<feature type="compositionally biased region" description="Pro residues" evidence="2">
    <location>
        <begin position="175"/>
        <end position="184"/>
    </location>
</feature>
<dbReference type="Pfam" id="PF01391">
    <property type="entry name" value="Collagen"/>
    <property type="match status" value="1"/>
</dbReference>
<dbReference type="OrthoDB" id="5872864at2759"/>
<proteinExistence type="predicted"/>
<organism evidence="7">
    <name type="scientific">Angiostrongylus costaricensis</name>
    <name type="common">Nematode worm</name>
    <dbReference type="NCBI Taxonomy" id="334426"/>
    <lineage>
        <taxon>Eukaryota</taxon>
        <taxon>Metazoa</taxon>
        <taxon>Ecdysozoa</taxon>
        <taxon>Nematoda</taxon>
        <taxon>Chromadorea</taxon>
        <taxon>Rhabditida</taxon>
        <taxon>Rhabditina</taxon>
        <taxon>Rhabditomorpha</taxon>
        <taxon>Strongyloidea</taxon>
        <taxon>Metastrongylidae</taxon>
        <taxon>Angiostrongylus</taxon>
    </lineage>
</organism>